<evidence type="ECO:0000313" key="2">
    <source>
        <dbReference type="Proteomes" id="UP000290244"/>
    </source>
</evidence>
<keyword evidence="2" id="KW-1185">Reference proteome</keyword>
<dbReference type="OrthoDB" id="5750656at2"/>
<dbReference type="NCBIfam" id="TIGR03016">
    <property type="entry name" value="pepcterm_hypo_1"/>
    <property type="match status" value="1"/>
</dbReference>
<gene>
    <name evidence="1" type="ORF">EMK97_11680</name>
</gene>
<dbReference type="KEGG" id="lsd:EMK97_11680"/>
<dbReference type="Proteomes" id="UP000290244">
    <property type="component" value="Chromosome"/>
</dbReference>
<accession>A0A4P6P9T8</accession>
<reference evidence="1 2" key="1">
    <citation type="submission" date="2018-12" db="EMBL/GenBank/DDBJ databases">
        <title>Complete genome of Litorilituus sediminis.</title>
        <authorList>
            <person name="Liu A."/>
            <person name="Rong J."/>
        </authorList>
    </citation>
    <scope>NUCLEOTIDE SEQUENCE [LARGE SCALE GENOMIC DNA]</scope>
    <source>
        <strain evidence="1 2">JCM 17549</strain>
    </source>
</reference>
<name>A0A4P6P9T8_9GAMM</name>
<organism evidence="1 2">
    <name type="scientific">Litorilituus sediminis</name>
    <dbReference type="NCBI Taxonomy" id="718192"/>
    <lineage>
        <taxon>Bacteria</taxon>
        <taxon>Pseudomonadati</taxon>
        <taxon>Pseudomonadota</taxon>
        <taxon>Gammaproteobacteria</taxon>
        <taxon>Alteromonadales</taxon>
        <taxon>Colwelliaceae</taxon>
        <taxon>Litorilituus</taxon>
    </lineage>
</organism>
<protein>
    <submittedName>
        <fullName evidence="1">TIGR03016 family PEP-CTERM system-associated outer membrane protein</fullName>
    </submittedName>
</protein>
<sequence length="537" mass="60789">MATMVMATVSRINKSIKIPTQYALVSLLTLSPATIAGEWTFDPNIGLTETYSNNVELVNTDKQSSLVSQAFIGLETEYLSKRLKMSFTGTETFAAYSHDSDLNDDFQEANLNFLWSMWDGGPEFIARSSITNISKDETSNSLADLVSGDTIQQKKHFAGFQYNLNNNAHQLNSSLVYNLIETEDNIGESEGYTALIESSNGQSARHVFWQVDGQYSYRENKDLDGENYTMEVKLGAITSYHVNPFVRYYNEDIKGNLAGTSPGTTPSWGPGLRFIPTRHFSFDLSYNYVDKEDTTSDDYVAASLDWKPSPRTSLYASYSKRFFGDSYEFNFNHKAKRLTNNITYDESIEVFDRNTYIAEELGLFWCPIPQGSSNISLTDCFAQNQPPADTNFSLVPLSSLTPVENNEFTLNKRLAWLSVLSLSRTDFTLNVSAREREALATGIIDEYFDISFDITRKLSPKSDISLITSYYDNTFDKENPQGPRQTDTYKVVEAVYNKKLAHSLTTFISLKFLDRESSRIDRTYTEARASINITKEF</sequence>
<dbReference type="EMBL" id="CP034759">
    <property type="protein sequence ID" value="QBG36325.1"/>
    <property type="molecule type" value="Genomic_DNA"/>
</dbReference>
<proteinExistence type="predicted"/>
<dbReference type="RefSeq" id="WP_130602366.1">
    <property type="nucleotide sequence ID" value="NZ_CP034759.1"/>
</dbReference>
<dbReference type="InterPro" id="IPR017467">
    <property type="entry name" value="CHP03016_PEP-CTERM"/>
</dbReference>
<evidence type="ECO:0000313" key="1">
    <source>
        <dbReference type="EMBL" id="QBG36325.1"/>
    </source>
</evidence>
<dbReference type="AlphaFoldDB" id="A0A4P6P9T8"/>